<sequence length="197" mass="22060">MSTLHLVPDDIRSKYVVHEWRNATGVLTTACGDEWSDILTVLRAFELTRSDILTAGGRKSPIAEKIDGRFYDLGWEEKNFDTKIEVDGREYESPTHSVDCFKGRVGVEVEWNNKDPFYDRDLNNFRLLFDLRVIDVGVIITRASELQAIFKELGKGSSYGSSTTHHSKLIPRLEGGGGGGCPILTFAISPELYVDDS</sequence>
<gene>
    <name evidence="1" type="ORF">IRL76_14065</name>
</gene>
<keyword evidence="1" id="KW-0540">Nuclease</keyword>
<dbReference type="Pfam" id="PF09195">
    <property type="entry name" value="Endonuc-BglII"/>
    <property type="match status" value="1"/>
</dbReference>
<dbReference type="Proteomes" id="UP000594459">
    <property type="component" value="Chromosome"/>
</dbReference>
<dbReference type="REBASE" id="456047">
    <property type="entry name" value="Esp6D36ORF14070P"/>
</dbReference>
<dbReference type="RefSeq" id="WP_200981937.1">
    <property type="nucleotide sequence ID" value="NZ_CP064654.1"/>
</dbReference>
<dbReference type="GO" id="GO:0009036">
    <property type="term" value="F:type II site-specific deoxyribonuclease activity"/>
    <property type="evidence" value="ECO:0007669"/>
    <property type="project" value="InterPro"/>
</dbReference>
<keyword evidence="2" id="KW-1185">Reference proteome</keyword>
<dbReference type="GO" id="GO:0000287">
    <property type="term" value="F:magnesium ion binding"/>
    <property type="evidence" value="ECO:0007669"/>
    <property type="project" value="InterPro"/>
</dbReference>
<protein>
    <submittedName>
        <fullName evidence="1">Restriction endonuclease</fullName>
    </submittedName>
</protein>
<dbReference type="Gene3D" id="3.40.91.20">
    <property type="match status" value="1"/>
</dbReference>
<accession>A0A7S8F4F7</accession>
<dbReference type="GO" id="GO:0003677">
    <property type="term" value="F:DNA binding"/>
    <property type="evidence" value="ECO:0007669"/>
    <property type="project" value="InterPro"/>
</dbReference>
<name>A0A7S8F4F7_9SPHN</name>
<keyword evidence="1" id="KW-0378">Hydrolase</keyword>
<reference evidence="1 2" key="1">
    <citation type="submission" date="2020-11" db="EMBL/GenBank/DDBJ databases">
        <title>The genome sequence of Erythrobacter sp. 6D36.</title>
        <authorList>
            <person name="Liu Y."/>
        </authorList>
    </citation>
    <scope>NUCLEOTIDE SEQUENCE [LARGE SCALE GENOMIC DNA]</scope>
    <source>
        <strain evidence="1 2">6D36</strain>
    </source>
</reference>
<dbReference type="EMBL" id="CP064654">
    <property type="protein sequence ID" value="QPC98933.1"/>
    <property type="molecule type" value="Genomic_DNA"/>
</dbReference>
<dbReference type="GO" id="GO:0009307">
    <property type="term" value="P:DNA restriction-modification system"/>
    <property type="evidence" value="ECO:0007669"/>
    <property type="project" value="InterPro"/>
</dbReference>
<dbReference type="SUPFAM" id="SSF52980">
    <property type="entry name" value="Restriction endonuclease-like"/>
    <property type="match status" value="1"/>
</dbReference>
<dbReference type="KEGG" id="qso:IRL76_14065"/>
<evidence type="ECO:0000313" key="1">
    <source>
        <dbReference type="EMBL" id="QPC98933.1"/>
    </source>
</evidence>
<keyword evidence="1" id="KW-0255">Endonuclease</keyword>
<dbReference type="InterPro" id="IPR011338">
    <property type="entry name" value="BamHI/BglII/BstY"/>
</dbReference>
<proteinExistence type="predicted"/>
<evidence type="ECO:0000313" key="2">
    <source>
        <dbReference type="Proteomes" id="UP000594459"/>
    </source>
</evidence>
<dbReference type="InterPro" id="IPR015278">
    <property type="entry name" value="BglII-like"/>
</dbReference>
<dbReference type="InterPro" id="IPR011335">
    <property type="entry name" value="Restrct_endonuc-II-like"/>
</dbReference>
<dbReference type="AlphaFoldDB" id="A0A7S8F4F7"/>
<organism evidence="1 2">
    <name type="scientific">Qipengyuania soli</name>
    <dbReference type="NCBI Taxonomy" id="2782568"/>
    <lineage>
        <taxon>Bacteria</taxon>
        <taxon>Pseudomonadati</taxon>
        <taxon>Pseudomonadota</taxon>
        <taxon>Alphaproteobacteria</taxon>
        <taxon>Sphingomonadales</taxon>
        <taxon>Erythrobacteraceae</taxon>
        <taxon>Qipengyuania</taxon>
    </lineage>
</organism>